<name>A0A4Y2X0T8_ARAVE</name>
<reference evidence="1 2" key="1">
    <citation type="journal article" date="2019" name="Sci. Rep.">
        <title>Orb-weaving spider Araneus ventricosus genome elucidates the spidroin gene catalogue.</title>
        <authorList>
            <person name="Kono N."/>
            <person name="Nakamura H."/>
            <person name="Ohtoshi R."/>
            <person name="Moran D.A.P."/>
            <person name="Shinohara A."/>
            <person name="Yoshida Y."/>
            <person name="Fujiwara M."/>
            <person name="Mori M."/>
            <person name="Tomita M."/>
            <person name="Arakawa K."/>
        </authorList>
    </citation>
    <scope>NUCLEOTIDE SEQUENCE [LARGE SCALE GENOMIC DNA]</scope>
</reference>
<organism evidence="1 2">
    <name type="scientific">Araneus ventricosus</name>
    <name type="common">Orbweaver spider</name>
    <name type="synonym">Epeira ventricosa</name>
    <dbReference type="NCBI Taxonomy" id="182803"/>
    <lineage>
        <taxon>Eukaryota</taxon>
        <taxon>Metazoa</taxon>
        <taxon>Ecdysozoa</taxon>
        <taxon>Arthropoda</taxon>
        <taxon>Chelicerata</taxon>
        <taxon>Arachnida</taxon>
        <taxon>Araneae</taxon>
        <taxon>Araneomorphae</taxon>
        <taxon>Entelegynae</taxon>
        <taxon>Araneoidea</taxon>
        <taxon>Araneidae</taxon>
        <taxon>Araneus</taxon>
    </lineage>
</organism>
<keyword evidence="2" id="KW-1185">Reference proteome</keyword>
<evidence type="ECO:0000313" key="2">
    <source>
        <dbReference type="Proteomes" id="UP000499080"/>
    </source>
</evidence>
<dbReference type="AlphaFoldDB" id="A0A4Y2X0T8"/>
<protein>
    <submittedName>
        <fullName evidence="1">Uncharacterized protein</fullName>
    </submittedName>
</protein>
<sequence>MISVWNQGLSYSKRHDSIKKAYRILHRNRDDIISRISYPPIQMRLLSPFHRSLQRNRTISIESMISDSNDRTYHQAIGVSIQKRHIGSRISDP</sequence>
<dbReference type="EMBL" id="BGPR01069004">
    <property type="protein sequence ID" value="GBO42758.1"/>
    <property type="molecule type" value="Genomic_DNA"/>
</dbReference>
<accession>A0A4Y2X0T8</accession>
<gene>
    <name evidence="1" type="ORF">AVEN_215086_1</name>
</gene>
<comment type="caution">
    <text evidence="1">The sequence shown here is derived from an EMBL/GenBank/DDBJ whole genome shotgun (WGS) entry which is preliminary data.</text>
</comment>
<evidence type="ECO:0000313" key="1">
    <source>
        <dbReference type="EMBL" id="GBO42758.1"/>
    </source>
</evidence>
<dbReference type="Proteomes" id="UP000499080">
    <property type="component" value="Unassembled WGS sequence"/>
</dbReference>
<proteinExistence type="predicted"/>